<comment type="caution">
    <text evidence="1">The sequence shown here is derived from an EMBL/GenBank/DDBJ whole genome shotgun (WGS) entry which is preliminary data.</text>
</comment>
<dbReference type="AlphaFoldDB" id="A0A392T5N1"/>
<protein>
    <submittedName>
        <fullName evidence="1">Uncharacterized protein</fullName>
    </submittedName>
</protein>
<evidence type="ECO:0000313" key="1">
    <source>
        <dbReference type="EMBL" id="MCI56388.1"/>
    </source>
</evidence>
<name>A0A392T5N1_9FABA</name>
<proteinExistence type="predicted"/>
<organism evidence="1 2">
    <name type="scientific">Trifolium medium</name>
    <dbReference type="NCBI Taxonomy" id="97028"/>
    <lineage>
        <taxon>Eukaryota</taxon>
        <taxon>Viridiplantae</taxon>
        <taxon>Streptophyta</taxon>
        <taxon>Embryophyta</taxon>
        <taxon>Tracheophyta</taxon>
        <taxon>Spermatophyta</taxon>
        <taxon>Magnoliopsida</taxon>
        <taxon>eudicotyledons</taxon>
        <taxon>Gunneridae</taxon>
        <taxon>Pentapetalae</taxon>
        <taxon>rosids</taxon>
        <taxon>fabids</taxon>
        <taxon>Fabales</taxon>
        <taxon>Fabaceae</taxon>
        <taxon>Papilionoideae</taxon>
        <taxon>50 kb inversion clade</taxon>
        <taxon>NPAAA clade</taxon>
        <taxon>Hologalegina</taxon>
        <taxon>IRL clade</taxon>
        <taxon>Trifolieae</taxon>
        <taxon>Trifolium</taxon>
    </lineage>
</organism>
<sequence length="21" mass="2556">MLMVSWLLLAVGKSFHYTRFR</sequence>
<dbReference type="EMBL" id="LXQA010511477">
    <property type="protein sequence ID" value="MCI56388.1"/>
    <property type="molecule type" value="Genomic_DNA"/>
</dbReference>
<reference evidence="1 2" key="1">
    <citation type="journal article" date="2018" name="Front. Plant Sci.">
        <title>Red Clover (Trifolium pratense) and Zigzag Clover (T. medium) - A Picture of Genomic Similarities and Differences.</title>
        <authorList>
            <person name="Dluhosova J."/>
            <person name="Istvanek J."/>
            <person name="Nedelnik J."/>
            <person name="Repkova J."/>
        </authorList>
    </citation>
    <scope>NUCLEOTIDE SEQUENCE [LARGE SCALE GENOMIC DNA]</scope>
    <source>
        <strain evidence="2">cv. 10/8</strain>
        <tissue evidence="1">Leaf</tissue>
    </source>
</reference>
<feature type="non-terminal residue" evidence="1">
    <location>
        <position position="21"/>
    </location>
</feature>
<dbReference type="Proteomes" id="UP000265520">
    <property type="component" value="Unassembled WGS sequence"/>
</dbReference>
<accession>A0A392T5N1</accession>
<evidence type="ECO:0000313" key="2">
    <source>
        <dbReference type="Proteomes" id="UP000265520"/>
    </source>
</evidence>
<keyword evidence="2" id="KW-1185">Reference proteome</keyword>